<evidence type="ECO:0000313" key="2">
    <source>
        <dbReference type="Proteomes" id="UP001139971"/>
    </source>
</evidence>
<sequence>MPFVLFQLEDCHLCEEAAALAFAAGLAPAFVDIGDDDALDARYGVRIPVLRHEPSGRELDWPFDAAALAAFVAEEG</sequence>
<dbReference type="InterPro" id="IPR008554">
    <property type="entry name" value="Glutaredoxin-like"/>
</dbReference>
<comment type="caution">
    <text evidence="1">The sequence shown here is derived from an EMBL/GenBank/DDBJ whole genome shotgun (WGS) entry which is preliminary data.</text>
</comment>
<dbReference type="Pfam" id="PF05768">
    <property type="entry name" value="Glrx-like"/>
    <property type="match status" value="1"/>
</dbReference>
<gene>
    <name evidence="1" type="ORF">OD750_002080</name>
</gene>
<evidence type="ECO:0000313" key="1">
    <source>
        <dbReference type="EMBL" id="MDC8011330.1"/>
    </source>
</evidence>
<accession>A0A9X3YHS8</accession>
<proteinExistence type="predicted"/>
<dbReference type="RefSeq" id="WP_263543649.1">
    <property type="nucleotide sequence ID" value="NZ_JAOVZO020000001.1"/>
</dbReference>
<name>A0A9X3YHS8_9GAMM</name>
<organism evidence="1 2">
    <name type="scientific">Tahibacter soli</name>
    <dbReference type="NCBI Taxonomy" id="2983605"/>
    <lineage>
        <taxon>Bacteria</taxon>
        <taxon>Pseudomonadati</taxon>
        <taxon>Pseudomonadota</taxon>
        <taxon>Gammaproteobacteria</taxon>
        <taxon>Lysobacterales</taxon>
        <taxon>Rhodanobacteraceae</taxon>
        <taxon>Tahibacter</taxon>
    </lineage>
</organism>
<dbReference type="AlphaFoldDB" id="A0A9X3YHS8"/>
<protein>
    <submittedName>
        <fullName evidence="1">Glutaredoxin family protein</fullName>
    </submittedName>
</protein>
<dbReference type="SUPFAM" id="SSF52833">
    <property type="entry name" value="Thioredoxin-like"/>
    <property type="match status" value="1"/>
</dbReference>
<dbReference type="Gene3D" id="3.40.30.10">
    <property type="entry name" value="Glutaredoxin"/>
    <property type="match status" value="1"/>
</dbReference>
<reference evidence="1" key="1">
    <citation type="submission" date="2023-02" db="EMBL/GenBank/DDBJ databases">
        <title>Tahibacter soli sp. nov. isolated from soil.</title>
        <authorList>
            <person name="Baek J.H."/>
            <person name="Lee J.K."/>
            <person name="Choi D.G."/>
            <person name="Jeon C.O."/>
        </authorList>
    </citation>
    <scope>NUCLEOTIDE SEQUENCE</scope>
    <source>
        <strain evidence="1">BL</strain>
    </source>
</reference>
<keyword evidence="2" id="KW-1185">Reference proteome</keyword>
<dbReference type="Proteomes" id="UP001139971">
    <property type="component" value="Unassembled WGS sequence"/>
</dbReference>
<dbReference type="InterPro" id="IPR036249">
    <property type="entry name" value="Thioredoxin-like_sf"/>
</dbReference>
<dbReference type="EMBL" id="JAOVZO020000001">
    <property type="protein sequence ID" value="MDC8011330.1"/>
    <property type="molecule type" value="Genomic_DNA"/>
</dbReference>